<dbReference type="InterPro" id="IPR003812">
    <property type="entry name" value="Fido"/>
</dbReference>
<dbReference type="EMBL" id="CP044427">
    <property type="protein sequence ID" value="QFG67594.1"/>
    <property type="molecule type" value="Genomic_DNA"/>
</dbReference>
<evidence type="ECO:0000313" key="3">
    <source>
        <dbReference type="EMBL" id="QFG67594.1"/>
    </source>
</evidence>
<feature type="region of interest" description="Disordered" evidence="1">
    <location>
        <begin position="133"/>
        <end position="162"/>
    </location>
</feature>
<dbReference type="KEGG" id="serw:FY030_01595"/>
<reference evidence="3 4" key="1">
    <citation type="submission" date="2019-09" db="EMBL/GenBank/DDBJ databases">
        <title>Serinicoccus pratensis sp. nov., isolated from meadow soil.</title>
        <authorList>
            <person name="Zhang W."/>
        </authorList>
    </citation>
    <scope>NUCLEOTIDE SEQUENCE [LARGE SCALE GENOMIC DNA]</scope>
    <source>
        <strain evidence="3 4">W204</strain>
    </source>
</reference>
<dbReference type="PROSITE" id="PS51459">
    <property type="entry name" value="FIDO"/>
    <property type="match status" value="1"/>
</dbReference>
<evidence type="ECO:0000313" key="4">
    <source>
        <dbReference type="Proteomes" id="UP000326546"/>
    </source>
</evidence>
<name>A0A5J6V2Q4_9MICO</name>
<dbReference type="AlphaFoldDB" id="A0A5J6V2Q4"/>
<dbReference type="Proteomes" id="UP000326546">
    <property type="component" value="Chromosome"/>
</dbReference>
<organism evidence="3 4">
    <name type="scientific">Ornithinimicrobium pratense</name>
    <dbReference type="NCBI Taxonomy" id="2593973"/>
    <lineage>
        <taxon>Bacteria</taxon>
        <taxon>Bacillati</taxon>
        <taxon>Actinomycetota</taxon>
        <taxon>Actinomycetes</taxon>
        <taxon>Micrococcales</taxon>
        <taxon>Ornithinimicrobiaceae</taxon>
        <taxon>Ornithinimicrobium</taxon>
    </lineage>
</organism>
<dbReference type="OrthoDB" id="5241763at2"/>
<proteinExistence type="predicted"/>
<protein>
    <recommendedName>
        <fullName evidence="2">Fido domain-containing protein</fullName>
    </recommendedName>
</protein>
<keyword evidence="4" id="KW-1185">Reference proteome</keyword>
<dbReference type="InterPro" id="IPR036597">
    <property type="entry name" value="Fido-like_dom_sf"/>
</dbReference>
<evidence type="ECO:0000256" key="1">
    <source>
        <dbReference type="SAM" id="MobiDB-lite"/>
    </source>
</evidence>
<dbReference type="SUPFAM" id="SSF140931">
    <property type="entry name" value="Fic-like"/>
    <property type="match status" value="1"/>
</dbReference>
<sequence>MSGRTVAALRSLGDLPGVAEAVEEAREACTTLRWHEGLRRRIPEAAAESRIRGATASAMLEGAEPAGSQSSLGLVRDLVRGATPWSERGADPVWRVLAGAVRATAATEHVAAAHLRAPGQLLATLHTASSAGLLPEDQLGRPRSAGERATGQDVLGPAPDPDEARERLRLVHELVGAVPDGGAPILIVAAVVHAEVAVARPFAAGNAVVARALERVLVRVGGLDPTGVAVPEVGHADRAGTDYRGALAAYATGDPAGVRLWLLHCAEALVRSAAEGTRVADAVRAGKLP</sequence>
<gene>
    <name evidence="3" type="ORF">FY030_01595</name>
</gene>
<evidence type="ECO:0000259" key="2">
    <source>
        <dbReference type="PROSITE" id="PS51459"/>
    </source>
</evidence>
<dbReference type="RefSeq" id="WP_158059991.1">
    <property type="nucleotide sequence ID" value="NZ_CP044427.1"/>
</dbReference>
<accession>A0A5J6V2Q4</accession>
<dbReference type="Gene3D" id="1.10.3290.10">
    <property type="entry name" value="Fido-like domain"/>
    <property type="match status" value="1"/>
</dbReference>
<feature type="domain" description="Fido" evidence="2">
    <location>
        <begin position="117"/>
        <end position="264"/>
    </location>
</feature>